<reference evidence="8 9" key="1">
    <citation type="submission" date="2020-10" db="EMBL/GenBank/DDBJ databases">
        <title>ChiBAC.</title>
        <authorList>
            <person name="Zenner C."/>
            <person name="Hitch T.C.A."/>
            <person name="Clavel T."/>
        </authorList>
    </citation>
    <scope>NUCLEOTIDE SEQUENCE [LARGE SCALE GENOMIC DNA]</scope>
    <source>
        <strain evidence="8 9">DSM 108706</strain>
    </source>
</reference>
<dbReference type="PANTHER" id="PTHR11078:SF3">
    <property type="entry name" value="ANTITERMINATION NUSB DOMAIN-CONTAINING PROTEIN"/>
    <property type="match status" value="1"/>
</dbReference>
<protein>
    <recommendedName>
        <fullName evidence="6">Transcription antitermination protein NusB</fullName>
    </recommendedName>
    <alternativeName>
        <fullName evidence="6">Antitermination factor NusB</fullName>
    </alternativeName>
</protein>
<feature type="domain" description="NusB/RsmB/TIM44" evidence="7">
    <location>
        <begin position="5"/>
        <end position="129"/>
    </location>
</feature>
<sequence>MTRTEARELLMQAVFQMEAQKDSSNELFEQLLAEQKADKGNLAYLRTNFENLRRNALEIDDRIDKFAIGRSTKRMPKADLAILRVAVSEMLYYDTPDSVVINEAVEMAKKYCSAESAGFINGVLGSIQRNL</sequence>
<evidence type="ECO:0000256" key="2">
    <source>
        <dbReference type="ARBA" id="ARBA00022814"/>
    </source>
</evidence>
<organism evidence="8 9">
    <name type="scientific">Gallibacter intestinalis</name>
    <dbReference type="NCBI Taxonomy" id="2779356"/>
    <lineage>
        <taxon>Bacteria</taxon>
        <taxon>Bacillati</taxon>
        <taxon>Bacillota</taxon>
        <taxon>Clostridia</taxon>
        <taxon>Eubacteriales</taxon>
        <taxon>Eubacteriaceae</taxon>
        <taxon>Gallibacter</taxon>
    </lineage>
</organism>
<proteinExistence type="inferred from homology"/>
<keyword evidence="3 6" id="KW-0694">RNA-binding</keyword>
<dbReference type="NCBIfam" id="TIGR01951">
    <property type="entry name" value="nusB"/>
    <property type="match status" value="1"/>
</dbReference>
<dbReference type="SUPFAM" id="SSF48013">
    <property type="entry name" value="NusB-like"/>
    <property type="match status" value="1"/>
</dbReference>
<keyword evidence="2 6" id="KW-0889">Transcription antitermination</keyword>
<evidence type="ECO:0000256" key="4">
    <source>
        <dbReference type="ARBA" id="ARBA00023015"/>
    </source>
</evidence>
<dbReference type="Gene3D" id="1.10.940.10">
    <property type="entry name" value="NusB-like"/>
    <property type="match status" value="1"/>
</dbReference>
<keyword evidence="5 6" id="KW-0804">Transcription</keyword>
<comment type="caution">
    <text evidence="8">The sequence shown here is derived from an EMBL/GenBank/DDBJ whole genome shotgun (WGS) entry which is preliminary data.</text>
</comment>
<evidence type="ECO:0000256" key="6">
    <source>
        <dbReference type="HAMAP-Rule" id="MF_00073"/>
    </source>
</evidence>
<gene>
    <name evidence="6 8" type="primary">nusB</name>
    <name evidence="8" type="ORF">INF20_01760</name>
</gene>
<evidence type="ECO:0000256" key="3">
    <source>
        <dbReference type="ARBA" id="ARBA00022884"/>
    </source>
</evidence>
<dbReference type="InterPro" id="IPR011605">
    <property type="entry name" value="NusB_fam"/>
</dbReference>
<evidence type="ECO:0000256" key="1">
    <source>
        <dbReference type="ARBA" id="ARBA00005952"/>
    </source>
</evidence>
<dbReference type="PANTHER" id="PTHR11078">
    <property type="entry name" value="N UTILIZATION SUBSTANCE PROTEIN B-RELATED"/>
    <property type="match status" value="1"/>
</dbReference>
<dbReference type="EMBL" id="JADCKA010000002">
    <property type="protein sequence ID" value="MBE5035003.1"/>
    <property type="molecule type" value="Genomic_DNA"/>
</dbReference>
<dbReference type="RefSeq" id="WP_226384673.1">
    <property type="nucleotide sequence ID" value="NZ_JADCKA010000002.1"/>
</dbReference>
<dbReference type="Proteomes" id="UP001516588">
    <property type="component" value="Unassembled WGS sequence"/>
</dbReference>
<evidence type="ECO:0000259" key="7">
    <source>
        <dbReference type="Pfam" id="PF01029"/>
    </source>
</evidence>
<keyword evidence="4 6" id="KW-0805">Transcription regulation</keyword>
<dbReference type="InterPro" id="IPR006027">
    <property type="entry name" value="NusB_RsmB_TIM44"/>
</dbReference>
<comment type="function">
    <text evidence="6">Involved in transcription antitermination. Required for transcription of ribosomal RNA (rRNA) genes. Binds specifically to the boxA antiterminator sequence of the ribosomal RNA (rrn) operons.</text>
</comment>
<accession>A0ABR9QVU4</accession>
<evidence type="ECO:0000313" key="8">
    <source>
        <dbReference type="EMBL" id="MBE5035003.1"/>
    </source>
</evidence>
<name>A0ABR9QVU4_9FIRM</name>
<comment type="similarity">
    <text evidence="1 6">Belongs to the NusB family.</text>
</comment>
<dbReference type="HAMAP" id="MF_00073">
    <property type="entry name" value="NusB"/>
    <property type="match status" value="1"/>
</dbReference>
<evidence type="ECO:0000313" key="9">
    <source>
        <dbReference type="Proteomes" id="UP001516588"/>
    </source>
</evidence>
<evidence type="ECO:0000256" key="5">
    <source>
        <dbReference type="ARBA" id="ARBA00023163"/>
    </source>
</evidence>
<dbReference type="Pfam" id="PF01029">
    <property type="entry name" value="NusB"/>
    <property type="match status" value="1"/>
</dbReference>
<keyword evidence="9" id="KW-1185">Reference proteome</keyword>
<dbReference type="InterPro" id="IPR035926">
    <property type="entry name" value="NusB-like_sf"/>
</dbReference>